<protein>
    <submittedName>
        <fullName evidence="1">Uncharacterized protein</fullName>
    </submittedName>
</protein>
<dbReference type="EMBL" id="AKHW03003627">
    <property type="protein sequence ID" value="KYO34046.1"/>
    <property type="molecule type" value="Genomic_DNA"/>
</dbReference>
<keyword evidence="2" id="KW-1185">Reference proteome</keyword>
<evidence type="ECO:0000313" key="1">
    <source>
        <dbReference type="EMBL" id="KYO34046.1"/>
    </source>
</evidence>
<accession>A0A151NB75</accession>
<reference evidence="1 2" key="1">
    <citation type="journal article" date="2012" name="Genome Biol.">
        <title>Sequencing three crocodilian genomes to illuminate the evolution of archosaurs and amniotes.</title>
        <authorList>
            <person name="St John J.A."/>
            <person name="Braun E.L."/>
            <person name="Isberg S.R."/>
            <person name="Miles L.G."/>
            <person name="Chong A.Y."/>
            <person name="Gongora J."/>
            <person name="Dalzell P."/>
            <person name="Moran C."/>
            <person name="Bed'hom B."/>
            <person name="Abzhanov A."/>
            <person name="Burgess S.C."/>
            <person name="Cooksey A.M."/>
            <person name="Castoe T.A."/>
            <person name="Crawford N.G."/>
            <person name="Densmore L.D."/>
            <person name="Drew J.C."/>
            <person name="Edwards S.V."/>
            <person name="Faircloth B.C."/>
            <person name="Fujita M.K."/>
            <person name="Greenwold M.J."/>
            <person name="Hoffmann F.G."/>
            <person name="Howard J.M."/>
            <person name="Iguchi T."/>
            <person name="Janes D.E."/>
            <person name="Khan S.Y."/>
            <person name="Kohno S."/>
            <person name="de Koning A.J."/>
            <person name="Lance S.L."/>
            <person name="McCarthy F.M."/>
            <person name="McCormack J.E."/>
            <person name="Merchant M.E."/>
            <person name="Peterson D.G."/>
            <person name="Pollock D.D."/>
            <person name="Pourmand N."/>
            <person name="Raney B.J."/>
            <person name="Roessler K.A."/>
            <person name="Sanford J.R."/>
            <person name="Sawyer R.H."/>
            <person name="Schmidt C.J."/>
            <person name="Triplett E.W."/>
            <person name="Tuberville T.D."/>
            <person name="Venegas-Anaya M."/>
            <person name="Howard J.T."/>
            <person name="Jarvis E.D."/>
            <person name="Guillette L.J.Jr."/>
            <person name="Glenn T.C."/>
            <person name="Green R.E."/>
            <person name="Ray D.A."/>
        </authorList>
    </citation>
    <scope>NUCLEOTIDE SEQUENCE [LARGE SCALE GENOMIC DNA]</scope>
    <source>
        <strain evidence="1">KSC_2009_1</strain>
    </source>
</reference>
<dbReference type="AlphaFoldDB" id="A0A151NB75"/>
<comment type="caution">
    <text evidence="1">The sequence shown here is derived from an EMBL/GenBank/DDBJ whole genome shotgun (WGS) entry which is preliminary data.</text>
</comment>
<name>A0A151NB75_ALLMI</name>
<organism evidence="1 2">
    <name type="scientific">Alligator mississippiensis</name>
    <name type="common">American alligator</name>
    <dbReference type="NCBI Taxonomy" id="8496"/>
    <lineage>
        <taxon>Eukaryota</taxon>
        <taxon>Metazoa</taxon>
        <taxon>Chordata</taxon>
        <taxon>Craniata</taxon>
        <taxon>Vertebrata</taxon>
        <taxon>Euteleostomi</taxon>
        <taxon>Archelosauria</taxon>
        <taxon>Archosauria</taxon>
        <taxon>Crocodylia</taxon>
        <taxon>Alligatoridae</taxon>
        <taxon>Alligatorinae</taxon>
        <taxon>Alligator</taxon>
    </lineage>
</organism>
<evidence type="ECO:0000313" key="2">
    <source>
        <dbReference type="Proteomes" id="UP000050525"/>
    </source>
</evidence>
<gene>
    <name evidence="1" type="ORF">Y1Q_0024632</name>
</gene>
<dbReference type="Proteomes" id="UP000050525">
    <property type="component" value="Unassembled WGS sequence"/>
</dbReference>
<sequence length="93" mass="10295">MPHVKLMLQQGKTVVQQRRSASVTFLDVNDKRQNGVKKGKQIYFSGDPDSHLPCLAICYQKTPRQASKSEFILIGGVGPFLPSMISLPMDHPG</sequence>
<proteinExistence type="predicted"/>